<dbReference type="InterPro" id="IPR027417">
    <property type="entry name" value="P-loop_NTPase"/>
</dbReference>
<comment type="similarity">
    <text evidence="1">Belongs to the TRAFAC class TrmE-Era-EngA-EngB-Septin-like GTPase superfamily. AIG1/Toc34/Toc159-like paraseptin GTPase family. IAN subfamily.</text>
</comment>
<keyword evidence="6" id="KW-1185">Reference proteome</keyword>
<name>A0AAV7K8K4_9METZ</name>
<feature type="domain" description="AIG1-type G" evidence="4">
    <location>
        <begin position="60"/>
        <end position="215"/>
    </location>
</feature>
<evidence type="ECO:0000313" key="5">
    <source>
        <dbReference type="EMBL" id="KAI6656576.1"/>
    </source>
</evidence>
<accession>A0AAV7K8K4</accession>
<dbReference type="PROSITE" id="PS00675">
    <property type="entry name" value="SIGMA54_INTERACT_1"/>
    <property type="match status" value="1"/>
</dbReference>
<feature type="coiled-coil region" evidence="3">
    <location>
        <begin position="403"/>
        <end position="451"/>
    </location>
</feature>
<dbReference type="Pfam" id="PF04548">
    <property type="entry name" value="AIG1"/>
    <property type="match status" value="1"/>
</dbReference>
<dbReference type="CDD" id="cd00882">
    <property type="entry name" value="Ras_like_GTPase"/>
    <property type="match status" value="1"/>
</dbReference>
<evidence type="ECO:0000313" key="6">
    <source>
        <dbReference type="Proteomes" id="UP001165289"/>
    </source>
</evidence>
<dbReference type="EMBL" id="JAKMXF010000144">
    <property type="protein sequence ID" value="KAI6656576.1"/>
    <property type="molecule type" value="Genomic_DNA"/>
</dbReference>
<evidence type="ECO:0000256" key="3">
    <source>
        <dbReference type="SAM" id="Coils"/>
    </source>
</evidence>
<dbReference type="GO" id="GO:0005525">
    <property type="term" value="F:GTP binding"/>
    <property type="evidence" value="ECO:0007669"/>
    <property type="project" value="InterPro"/>
</dbReference>
<keyword evidence="3" id="KW-0175">Coiled coil</keyword>
<proteinExistence type="inferred from homology"/>
<dbReference type="AlphaFoldDB" id="A0AAV7K8K4"/>
<dbReference type="Proteomes" id="UP001165289">
    <property type="component" value="Unassembled WGS sequence"/>
</dbReference>
<keyword evidence="2" id="KW-0547">Nucleotide-binding</keyword>
<dbReference type="InterPro" id="IPR025662">
    <property type="entry name" value="Sigma_54_int_dom_ATP-bd_1"/>
</dbReference>
<dbReference type="PANTHER" id="PTHR32046">
    <property type="entry name" value="G DOMAIN-CONTAINING PROTEIN"/>
    <property type="match status" value="1"/>
</dbReference>
<organism evidence="5 6">
    <name type="scientific">Oopsacas minuta</name>
    <dbReference type="NCBI Taxonomy" id="111878"/>
    <lineage>
        <taxon>Eukaryota</taxon>
        <taxon>Metazoa</taxon>
        <taxon>Porifera</taxon>
        <taxon>Hexactinellida</taxon>
        <taxon>Hexasterophora</taxon>
        <taxon>Lyssacinosida</taxon>
        <taxon>Leucopsacidae</taxon>
        <taxon>Oopsacas</taxon>
    </lineage>
</organism>
<dbReference type="SUPFAM" id="SSF52540">
    <property type="entry name" value="P-loop containing nucleoside triphosphate hydrolases"/>
    <property type="match status" value="1"/>
</dbReference>
<gene>
    <name evidence="5" type="ORF">LOD99_1371</name>
</gene>
<dbReference type="InterPro" id="IPR006703">
    <property type="entry name" value="G_AIG1"/>
</dbReference>
<evidence type="ECO:0000256" key="2">
    <source>
        <dbReference type="ARBA" id="ARBA00022741"/>
    </source>
</evidence>
<protein>
    <recommendedName>
        <fullName evidence="4">AIG1-type G domain-containing protein</fullName>
    </recommendedName>
</protein>
<comment type="caution">
    <text evidence="5">The sequence shown here is derived from an EMBL/GenBank/DDBJ whole genome shotgun (WGS) entry which is preliminary data.</text>
</comment>
<evidence type="ECO:0000256" key="1">
    <source>
        <dbReference type="ARBA" id="ARBA00008535"/>
    </source>
</evidence>
<dbReference type="PANTHER" id="PTHR32046:SF14">
    <property type="match status" value="1"/>
</dbReference>
<dbReference type="Gene3D" id="3.40.50.300">
    <property type="entry name" value="P-loop containing nucleotide triphosphate hydrolases"/>
    <property type="match status" value="1"/>
</dbReference>
<evidence type="ECO:0000259" key="4">
    <source>
        <dbReference type="Pfam" id="PF04548"/>
    </source>
</evidence>
<sequence length="524" mass="60761">MTEVEHSKPDRTLEKSILKTWKGKSTKIPNQYDNELDMYTFPAEKISVSDYQKVTKKNPKNIIMMGETGSGKSTLINAFINYAAGVEMEDPLRFKLVIDEVDSAGDQSISQTTDISGYLIEDTLLGYDIQIWDIPGFGDTQGIERDEMIKEQINELLKIEDECHAVCFVVKANVNRLTDIQRYIIDRVLLFFGKEAKENIYLLATFEDGSHPEMLSALEKSNFPFDEKRWFAFNNADLFKNPSQRTPFTKMYWDNTIDSIEKFFRDVGHQHAFSLTTTKAVIEDREKLKMNINAITSELDKALVIKNIGEENLRNLEAGKGEVERKRHFTKKVTAHKKVPVATNNITTFCKKCTYTCHDNCSIQNDSDKARCWAMTDGYCRICPERCKWDWHSNERYIYKDEIVESEEFVKDVKQQLDDANKRLSIYDQKRVSLEREKAKTQEKMNKLLGKIKDQIQSLKDTAKQNYSLDMYRYFMIKSKAEAKRGNQQKAIQYENLAKQEQILMQSESLTSESMMELAPSKIL</sequence>
<reference evidence="5 6" key="1">
    <citation type="journal article" date="2023" name="BMC Biol.">
        <title>The compact genome of the sponge Oopsacas minuta (Hexactinellida) is lacking key metazoan core genes.</title>
        <authorList>
            <person name="Santini S."/>
            <person name="Schenkelaars Q."/>
            <person name="Jourda C."/>
            <person name="Duchesne M."/>
            <person name="Belahbib H."/>
            <person name="Rocher C."/>
            <person name="Selva M."/>
            <person name="Riesgo A."/>
            <person name="Vervoort M."/>
            <person name="Leys S.P."/>
            <person name="Kodjabachian L."/>
            <person name="Le Bivic A."/>
            <person name="Borchiellini C."/>
            <person name="Claverie J.M."/>
            <person name="Renard E."/>
        </authorList>
    </citation>
    <scope>NUCLEOTIDE SEQUENCE [LARGE SCALE GENOMIC DNA]</scope>
    <source>
        <strain evidence="5">SPO-2</strain>
    </source>
</reference>